<dbReference type="FunFam" id="3.40.630.30:FF:000005">
    <property type="entry name" value="Ribosomal protein alanine acetyltransferase"/>
    <property type="match status" value="1"/>
</dbReference>
<dbReference type="PROSITE" id="PS51186">
    <property type="entry name" value="GNAT"/>
    <property type="match status" value="1"/>
</dbReference>
<dbReference type="eggNOG" id="COG1670">
    <property type="taxonomic scope" value="Bacteria"/>
</dbReference>
<dbReference type="PANTHER" id="PTHR43792:SF8">
    <property type="entry name" value="[RIBOSOMAL PROTEIN US5]-ALANINE N-ACETYLTRANSFERASE"/>
    <property type="match status" value="1"/>
</dbReference>
<evidence type="ECO:0000256" key="1">
    <source>
        <dbReference type="ARBA" id="ARBA00022679"/>
    </source>
</evidence>
<organism evidence="5 6">
    <name type="scientific">Bacillus manliponensis</name>
    <dbReference type="NCBI Taxonomy" id="574376"/>
    <lineage>
        <taxon>Bacteria</taxon>
        <taxon>Bacillati</taxon>
        <taxon>Bacillota</taxon>
        <taxon>Bacilli</taxon>
        <taxon>Bacillales</taxon>
        <taxon>Bacillaceae</taxon>
        <taxon>Bacillus</taxon>
        <taxon>Bacillus cereus group</taxon>
    </lineage>
</organism>
<keyword evidence="2" id="KW-0012">Acyltransferase</keyword>
<dbReference type="GO" id="GO:0005737">
    <property type="term" value="C:cytoplasm"/>
    <property type="evidence" value="ECO:0007669"/>
    <property type="project" value="TreeGrafter"/>
</dbReference>
<dbReference type="PANTHER" id="PTHR43792">
    <property type="entry name" value="GNAT FAMILY, PUTATIVE (AFU_ORTHOLOGUE AFUA_3G00765)-RELATED-RELATED"/>
    <property type="match status" value="1"/>
</dbReference>
<sequence>MKLVGQQIYLRLYKTSDASELANLHIRNREFFQRVCPLLPEAFYTEEHQKMRIEQALKKTDEGQLYAFGIFLKATDKLIGDISLTQIAMGNVQSCYTGFTLDKEYNAKGYTTEALQLVVDFAFRELKLHRIEAGAMPDNIASIRVLEKVGFKKEGIAKENVKINGKWTDHQILAIINSLDV</sequence>
<evidence type="ECO:0000313" key="5">
    <source>
        <dbReference type="EMBL" id="KEK17214.1"/>
    </source>
</evidence>
<name>A0A073JQ51_9BACI</name>
<dbReference type="InterPro" id="IPR016181">
    <property type="entry name" value="Acyl_CoA_acyltransferase"/>
</dbReference>
<dbReference type="Proteomes" id="UP000027822">
    <property type="component" value="Unassembled WGS sequence"/>
</dbReference>
<dbReference type="STRING" id="574376.BAMA_16310"/>
<keyword evidence="1 5" id="KW-0808">Transferase</keyword>
<dbReference type="InterPro" id="IPR051531">
    <property type="entry name" value="N-acetyltransferase"/>
</dbReference>
<comment type="similarity">
    <text evidence="3">Belongs to the acetyltransferase family. RimJ subfamily.</text>
</comment>
<dbReference type="GO" id="GO:0008999">
    <property type="term" value="F:protein-N-terminal-alanine acetyltransferase activity"/>
    <property type="evidence" value="ECO:0007669"/>
    <property type="project" value="TreeGrafter"/>
</dbReference>
<dbReference type="Pfam" id="PF13302">
    <property type="entry name" value="Acetyltransf_3"/>
    <property type="match status" value="1"/>
</dbReference>
<evidence type="ECO:0000256" key="3">
    <source>
        <dbReference type="ARBA" id="ARBA00038502"/>
    </source>
</evidence>
<reference evidence="5 6" key="1">
    <citation type="submission" date="2014-06" db="EMBL/GenBank/DDBJ databases">
        <title>Draft genome sequence of Bacillus manliponensis JCM 15802 (MCCC 1A00708).</title>
        <authorList>
            <person name="Lai Q."/>
            <person name="Liu Y."/>
            <person name="Shao Z."/>
        </authorList>
    </citation>
    <scope>NUCLEOTIDE SEQUENCE [LARGE SCALE GENOMIC DNA]</scope>
    <source>
        <strain evidence="5 6">JCM 15802</strain>
    </source>
</reference>
<accession>A0A073JQ51</accession>
<evidence type="ECO:0000256" key="2">
    <source>
        <dbReference type="ARBA" id="ARBA00023315"/>
    </source>
</evidence>
<evidence type="ECO:0000313" key="6">
    <source>
        <dbReference type="Proteomes" id="UP000027822"/>
    </source>
</evidence>
<dbReference type="RefSeq" id="WP_034643905.1">
    <property type="nucleotide sequence ID" value="NZ_CBCSJC010000049.1"/>
</dbReference>
<protein>
    <submittedName>
        <fullName evidence="5">Alanine acetyltransferase</fullName>
    </submittedName>
</protein>
<comment type="caution">
    <text evidence="5">The sequence shown here is derived from an EMBL/GenBank/DDBJ whole genome shotgun (WGS) entry which is preliminary data.</text>
</comment>
<keyword evidence="6" id="KW-1185">Reference proteome</keyword>
<dbReference type="Gene3D" id="3.40.630.30">
    <property type="match status" value="1"/>
</dbReference>
<feature type="domain" description="N-acetyltransferase" evidence="4">
    <location>
        <begin position="8"/>
        <end position="181"/>
    </location>
</feature>
<evidence type="ECO:0000259" key="4">
    <source>
        <dbReference type="PROSITE" id="PS51186"/>
    </source>
</evidence>
<dbReference type="AlphaFoldDB" id="A0A073JQ51"/>
<dbReference type="EMBL" id="JOTN01000037">
    <property type="protein sequence ID" value="KEK17214.1"/>
    <property type="molecule type" value="Genomic_DNA"/>
</dbReference>
<proteinExistence type="inferred from homology"/>
<gene>
    <name evidence="5" type="ORF">BAMA_16310</name>
</gene>
<dbReference type="SUPFAM" id="SSF55729">
    <property type="entry name" value="Acyl-CoA N-acyltransferases (Nat)"/>
    <property type="match status" value="1"/>
</dbReference>
<dbReference type="InterPro" id="IPR000182">
    <property type="entry name" value="GNAT_dom"/>
</dbReference>
<dbReference type="OrthoDB" id="9795206at2"/>